<protein>
    <submittedName>
        <fullName evidence="2">Uncharacterized protein</fullName>
    </submittedName>
</protein>
<reference evidence="1" key="4">
    <citation type="submission" date="2024-05" db="EMBL/GenBank/DDBJ databases">
        <authorList>
            <person name="Sun Q."/>
            <person name="Zhou Y."/>
        </authorList>
    </citation>
    <scope>NUCLEOTIDE SEQUENCE</scope>
    <source>
        <strain evidence="1">CGMCC 1.15287</strain>
    </source>
</reference>
<proteinExistence type="predicted"/>
<reference evidence="4" key="2">
    <citation type="journal article" date="2019" name="Int. J. Syst. Evol. Microbiol.">
        <title>The Global Catalogue of Microorganisms (GCM) 10K type strain sequencing project: providing services to taxonomists for standard genome sequencing and annotation.</title>
        <authorList>
            <consortium name="The Broad Institute Genomics Platform"/>
            <consortium name="The Broad Institute Genome Sequencing Center for Infectious Disease"/>
            <person name="Wu L."/>
            <person name="Ma J."/>
        </authorList>
    </citation>
    <scope>NUCLEOTIDE SEQUENCE [LARGE SCALE GENOMIC DNA]</scope>
    <source>
        <strain evidence="4">CGMCC 1.15287</strain>
    </source>
</reference>
<evidence type="ECO:0000313" key="3">
    <source>
        <dbReference type="Proteomes" id="UP000532273"/>
    </source>
</evidence>
<reference evidence="1" key="1">
    <citation type="journal article" date="2014" name="Int. J. Syst. Evol. Microbiol.">
        <title>Complete genome of a new Firmicutes species belonging to the dominant human colonic microbiota ('Ruminococcus bicirculans') reveals two chromosomes and a selective capacity to utilize plant glucans.</title>
        <authorList>
            <consortium name="NISC Comparative Sequencing Program"/>
            <person name="Wegmann U."/>
            <person name="Louis P."/>
            <person name="Goesmann A."/>
            <person name="Henrissat B."/>
            <person name="Duncan S.H."/>
            <person name="Flint H.J."/>
        </authorList>
    </citation>
    <scope>NUCLEOTIDE SEQUENCE</scope>
    <source>
        <strain evidence="1">CGMCC 1.15287</strain>
    </source>
</reference>
<dbReference type="EMBL" id="BMHZ01000002">
    <property type="protein sequence ID" value="GGH00379.1"/>
    <property type="molecule type" value="Genomic_DNA"/>
</dbReference>
<evidence type="ECO:0000313" key="1">
    <source>
        <dbReference type="EMBL" id="GGH00379.1"/>
    </source>
</evidence>
<dbReference type="Proteomes" id="UP000532273">
    <property type="component" value="Unassembled WGS sequence"/>
</dbReference>
<dbReference type="AlphaFoldDB" id="A0A7W6K6Q6"/>
<reference evidence="2 3" key="3">
    <citation type="submission" date="2020-08" db="EMBL/GenBank/DDBJ databases">
        <title>Genomic Encyclopedia of Type Strains, Phase IV (KMG-IV): sequencing the most valuable type-strain genomes for metagenomic binning, comparative biology and taxonomic classification.</title>
        <authorList>
            <person name="Goeker M."/>
        </authorList>
    </citation>
    <scope>NUCLEOTIDE SEQUENCE [LARGE SCALE GENOMIC DNA]</scope>
    <source>
        <strain evidence="2 3">DSM 100774</strain>
    </source>
</reference>
<dbReference type="RefSeq" id="WP_183759519.1">
    <property type="nucleotide sequence ID" value="NZ_BMHZ01000002.1"/>
</dbReference>
<dbReference type="EMBL" id="JACIEF010000001">
    <property type="protein sequence ID" value="MBB4106233.1"/>
    <property type="molecule type" value="Genomic_DNA"/>
</dbReference>
<organism evidence="2 3">
    <name type="scientific">Pedobacter zeae</name>
    <dbReference type="NCBI Taxonomy" id="1737356"/>
    <lineage>
        <taxon>Bacteria</taxon>
        <taxon>Pseudomonadati</taxon>
        <taxon>Bacteroidota</taxon>
        <taxon>Sphingobacteriia</taxon>
        <taxon>Sphingobacteriales</taxon>
        <taxon>Sphingobacteriaceae</taxon>
        <taxon>Pedobacter</taxon>
    </lineage>
</organism>
<gene>
    <name evidence="1" type="ORF">GCM10007422_13630</name>
    <name evidence="2" type="ORF">GGQ60_000193</name>
</gene>
<evidence type="ECO:0000313" key="4">
    <source>
        <dbReference type="Proteomes" id="UP000642938"/>
    </source>
</evidence>
<sequence>MKLKIFTLFLISAVTTLSLSCRKAELLQPETAKIIQLNITGASDVALEYLYKDSIIASPPAGGINVKTLLSVKDGNSTLKVRKKGTAEILLTKAITLAPFDQNISIFYDGTKIYNGSVSLAIKGYALSGELEFLLDGNLLFSATGAVNKPYSILIDKGTTREISIRKKGETAILLTKTIESTIAQQNIGYFFDGTKLVDNVKLDLPVNPANMMLTAKFETTFPNQFKNVDVDLIFYTRLKTASNTTVGSKVVPEIRFTLPKNGAFNSIELPPLPGPNYIYSFDIAEKGTNNEPYTSGSPLVLAGYTLKPNEGRITSAFADNGINFEAGKSKLFVITDARTIVTSPARNVYVSGGRLTDLSQYFQ</sequence>
<evidence type="ECO:0000313" key="2">
    <source>
        <dbReference type="EMBL" id="MBB4106233.1"/>
    </source>
</evidence>
<dbReference type="Proteomes" id="UP000642938">
    <property type="component" value="Unassembled WGS sequence"/>
</dbReference>
<dbReference type="PROSITE" id="PS51257">
    <property type="entry name" value="PROKAR_LIPOPROTEIN"/>
    <property type="match status" value="1"/>
</dbReference>
<keyword evidence="4" id="KW-1185">Reference proteome</keyword>
<comment type="caution">
    <text evidence="2">The sequence shown here is derived from an EMBL/GenBank/DDBJ whole genome shotgun (WGS) entry which is preliminary data.</text>
</comment>
<accession>A0A7W6K6Q6</accession>
<name>A0A7W6K6Q6_9SPHI</name>